<dbReference type="EMBL" id="FJNB01000013">
    <property type="protein sequence ID" value="CZR01967.1"/>
    <property type="molecule type" value="Genomic_DNA"/>
</dbReference>
<evidence type="ECO:0000313" key="5">
    <source>
        <dbReference type="EMBL" id="SEJ27285.1"/>
    </source>
</evidence>
<dbReference type="InterPro" id="IPR014729">
    <property type="entry name" value="Rossmann-like_a/b/a_fold"/>
</dbReference>
<dbReference type="SUPFAM" id="SSF52374">
    <property type="entry name" value="Nucleotidylyl transferase"/>
    <property type="match status" value="1"/>
</dbReference>
<dbReference type="GO" id="GO:0005737">
    <property type="term" value="C:cytoplasm"/>
    <property type="evidence" value="ECO:0007669"/>
    <property type="project" value="UniProtKB-SubCell"/>
</dbReference>
<name>A0A143Z1E4_9LACT</name>
<feature type="binding site" evidence="3">
    <location>
        <begin position="7"/>
        <end position="20"/>
    </location>
    <ligand>
        <name>ATP</name>
        <dbReference type="ChEBI" id="CHEBI:30616"/>
    </ligand>
</feature>
<dbReference type="OrthoDB" id="9769796at2"/>
<keyword evidence="3" id="KW-0547">Nucleotide-binding</keyword>
<comment type="catalytic activity">
    <reaction evidence="3">
        <text>cytidine(34) in elongator tRNA(Met) + acetate + ATP = N(4)-acetylcytidine(34) in elongator tRNA(Met) + AMP + diphosphate</text>
        <dbReference type="Rhea" id="RHEA:58144"/>
        <dbReference type="Rhea" id="RHEA-COMP:10693"/>
        <dbReference type="Rhea" id="RHEA-COMP:10694"/>
        <dbReference type="ChEBI" id="CHEBI:30089"/>
        <dbReference type="ChEBI" id="CHEBI:30616"/>
        <dbReference type="ChEBI" id="CHEBI:33019"/>
        <dbReference type="ChEBI" id="CHEBI:74900"/>
        <dbReference type="ChEBI" id="CHEBI:82748"/>
        <dbReference type="ChEBI" id="CHEBI:456215"/>
    </reaction>
</comment>
<keyword evidence="3" id="KW-0067">ATP-binding</keyword>
<feature type="binding site" evidence="3">
    <location>
        <position position="188"/>
    </location>
    <ligand>
        <name>ATP</name>
        <dbReference type="ChEBI" id="CHEBI:30616"/>
    </ligand>
</feature>
<dbReference type="Proteomes" id="UP000076878">
    <property type="component" value="Unassembled WGS sequence"/>
</dbReference>
<reference evidence="4 6" key="1">
    <citation type="submission" date="2016-02" db="EMBL/GenBank/DDBJ databases">
        <authorList>
            <person name="Wen L."/>
            <person name="He K."/>
            <person name="Yang H."/>
        </authorList>
    </citation>
    <scope>NUCLEOTIDE SEQUENCE [LARGE SCALE GENOMIC DNA]</scope>
    <source>
        <strain evidence="4">Trichococcus_R210</strain>
    </source>
</reference>
<feature type="binding site" evidence="3">
    <location>
        <position position="101"/>
    </location>
    <ligand>
        <name>ATP</name>
        <dbReference type="ChEBI" id="CHEBI:30616"/>
    </ligand>
</feature>
<dbReference type="Gene3D" id="3.40.50.620">
    <property type="entry name" value="HUPs"/>
    <property type="match status" value="1"/>
</dbReference>
<evidence type="ECO:0000313" key="7">
    <source>
        <dbReference type="Proteomes" id="UP000199280"/>
    </source>
</evidence>
<dbReference type="GO" id="GO:0006400">
    <property type="term" value="P:tRNA modification"/>
    <property type="evidence" value="ECO:0007669"/>
    <property type="project" value="UniProtKB-UniRule"/>
</dbReference>
<keyword evidence="3" id="KW-0963">Cytoplasm</keyword>
<dbReference type="InterPro" id="IPR008513">
    <property type="entry name" value="tRNA(Met)_cyd_acetate_ligase"/>
</dbReference>
<accession>A0A143Z1E4</accession>
<evidence type="ECO:0000256" key="3">
    <source>
        <dbReference type="HAMAP-Rule" id="MF_01539"/>
    </source>
</evidence>
<organism evidence="4 6">
    <name type="scientific">Trichococcus ilyis</name>
    <dbReference type="NCBI Taxonomy" id="640938"/>
    <lineage>
        <taxon>Bacteria</taxon>
        <taxon>Bacillati</taxon>
        <taxon>Bacillota</taxon>
        <taxon>Bacilli</taxon>
        <taxon>Lactobacillales</taxon>
        <taxon>Carnobacteriaceae</taxon>
        <taxon>Trichococcus</taxon>
    </lineage>
</organism>
<dbReference type="NCBIfam" id="NF010191">
    <property type="entry name" value="PRK13670.1"/>
    <property type="match status" value="1"/>
</dbReference>
<dbReference type="Proteomes" id="UP000199280">
    <property type="component" value="Unassembled WGS sequence"/>
</dbReference>
<dbReference type="PANTHER" id="PTHR37825">
    <property type="entry name" value="TRNA(MET) CYTIDINE ACETATE LIGASE"/>
    <property type="match status" value="1"/>
</dbReference>
<dbReference type="HAMAP" id="MF_01539">
    <property type="entry name" value="TmcAL"/>
    <property type="match status" value="1"/>
</dbReference>
<comment type="similarity">
    <text evidence="3">Belongs to the TmcAL family.</text>
</comment>
<evidence type="ECO:0000313" key="4">
    <source>
        <dbReference type="EMBL" id="CZR01967.1"/>
    </source>
</evidence>
<evidence type="ECO:0000256" key="2">
    <source>
        <dbReference type="ARBA" id="ARBA00022694"/>
    </source>
</evidence>
<comment type="subcellular location">
    <subcellularLocation>
        <location evidence="3">Cytoplasm</location>
    </subcellularLocation>
</comment>
<keyword evidence="3" id="KW-0820">tRNA-binding</keyword>
<dbReference type="Pfam" id="PF05636">
    <property type="entry name" value="HIGH_NTase1"/>
    <property type="match status" value="1"/>
</dbReference>
<dbReference type="AlphaFoldDB" id="A0A143Z1E4"/>
<keyword evidence="4" id="KW-0808">Transferase</keyword>
<keyword evidence="2 3" id="KW-0819">tRNA processing</keyword>
<dbReference type="GO" id="GO:0000049">
    <property type="term" value="F:tRNA binding"/>
    <property type="evidence" value="ECO:0007669"/>
    <property type="project" value="UniProtKB-KW"/>
</dbReference>
<evidence type="ECO:0000256" key="1">
    <source>
        <dbReference type="ARBA" id="ARBA00022598"/>
    </source>
</evidence>
<dbReference type="RefSeq" id="WP_068623241.1">
    <property type="nucleotide sequence ID" value="NZ_FJNB01000013.1"/>
</dbReference>
<keyword evidence="7" id="KW-1185">Reference proteome</keyword>
<comment type="function">
    <text evidence="3">Catalyzes the formation of N(4)-acetylcytidine (ac(4)C) at the wobble position of elongator tRNA(Met), using acetate and ATP as substrates. First activates an acetate ion to form acetyladenylate (Ac-AMP) and then transfers the acetyl group to tRNA to form ac(4)C34.</text>
</comment>
<evidence type="ECO:0000313" key="6">
    <source>
        <dbReference type="Proteomes" id="UP000076878"/>
    </source>
</evidence>
<comment type="caution">
    <text evidence="3">Lacks conserved residue(s) required for the propagation of feature annotation.</text>
</comment>
<dbReference type="PANTHER" id="PTHR37825:SF1">
    <property type="entry name" value="TRNA(MET) CYTIDINE ACETATE LIGASE"/>
    <property type="match status" value="1"/>
</dbReference>
<dbReference type="EC" id="6.3.4.-" evidence="3"/>
<dbReference type="GO" id="GO:0016740">
    <property type="term" value="F:transferase activity"/>
    <property type="evidence" value="ECO:0007669"/>
    <property type="project" value="UniProtKB-KW"/>
</dbReference>
<keyword evidence="3" id="KW-0694">RNA-binding</keyword>
<dbReference type="GO" id="GO:0005524">
    <property type="term" value="F:ATP binding"/>
    <property type="evidence" value="ECO:0007669"/>
    <property type="project" value="UniProtKB-KW"/>
</dbReference>
<protein>
    <recommendedName>
        <fullName evidence="3">tRNA(Met) cytidine acetate ligase</fullName>
        <ecNumber evidence="3">6.3.4.-</ecNumber>
    </recommendedName>
</protein>
<reference evidence="5 7" key="2">
    <citation type="submission" date="2016-10" db="EMBL/GenBank/DDBJ databases">
        <authorList>
            <person name="Varghese N."/>
            <person name="Submissions S."/>
        </authorList>
    </citation>
    <scope>NUCLEOTIDE SEQUENCE [LARGE SCALE GENOMIC DNA]</scope>
    <source>
        <strain evidence="5 7">DSM 22150</strain>
    </source>
</reference>
<dbReference type="EMBL" id="FNYT01000010">
    <property type="protein sequence ID" value="SEJ27285.1"/>
    <property type="molecule type" value="Genomic_DNA"/>
</dbReference>
<sequence>MKACGVIAEYNPFHNGHRYQLAEARRMTNSDVMVVAMSGNFVQRGAPALLDKWTRAEIALRNGADIIVELPVLGSVQAADLFAKAGVRLLQAMQCDAFAFGAETGTSADFIAHNRLLREHEADIDRIFQTYRNDGRTYAAQLETAIAEVLRPQGSALSFTTPNNQLGLAYVRENEQFPEPMETAVVPRKGAGHHDDESADQEFASGTAIREWALHRRKETGQRDLGKFVPKETSEALRVRPLLDWDPYWGMLQHQLVLLSHAELRSIYQVEEGIEYRLKKEAEDALDFTAFIRRMKTKRWTWARLQRMCTYILLGITKAEAEAFQEKAGTIRLLGFTEAGRRYLNALKKNTETPIVTKLREPHTADLQLEIRSDRIYRLGAVATLEEQNFTRSLIYLRNGLQDPC</sequence>
<dbReference type="STRING" id="640938.TR210_1865"/>
<gene>
    <name evidence="3" type="primary">tmcAL</name>
    <name evidence="5" type="ORF">SAMN05216375_11068</name>
    <name evidence="4" type="ORF">TR210_1865</name>
</gene>
<dbReference type="GO" id="GO:0016879">
    <property type="term" value="F:ligase activity, forming carbon-nitrogen bonds"/>
    <property type="evidence" value="ECO:0007669"/>
    <property type="project" value="UniProtKB-UniRule"/>
</dbReference>
<proteinExistence type="inferred from homology"/>
<keyword evidence="1 3" id="KW-0436">Ligase</keyword>
<feature type="binding site" evidence="3">
    <location>
        <position position="163"/>
    </location>
    <ligand>
        <name>ATP</name>
        <dbReference type="ChEBI" id="CHEBI:30616"/>
    </ligand>
</feature>